<dbReference type="GO" id="GO:0016020">
    <property type="term" value="C:membrane"/>
    <property type="evidence" value="ECO:0007669"/>
    <property type="project" value="UniProtKB-SubCell"/>
</dbReference>
<comment type="subcellular location">
    <subcellularLocation>
        <location evidence="1">Membrane</location>
    </subcellularLocation>
</comment>
<dbReference type="GO" id="GO:0016757">
    <property type="term" value="F:glycosyltransferase activity"/>
    <property type="evidence" value="ECO:0007669"/>
    <property type="project" value="InterPro"/>
</dbReference>
<gene>
    <name evidence="8" type="ORF">DMC30DRAFT_22145</name>
</gene>
<reference evidence="8 9" key="1">
    <citation type="submission" date="2019-03" db="EMBL/GenBank/DDBJ databases">
        <title>Rhodosporidium diobovatum UCD-FST 08-225 genome sequencing, assembly, and annotation.</title>
        <authorList>
            <person name="Fakankun I.U."/>
            <person name="Fristensky B."/>
            <person name="Levin D.B."/>
        </authorList>
    </citation>
    <scope>NUCLEOTIDE SEQUENCE [LARGE SCALE GENOMIC DNA]</scope>
    <source>
        <strain evidence="8 9">UCD-FST 08-225</strain>
    </source>
</reference>
<feature type="compositionally biased region" description="Polar residues" evidence="5">
    <location>
        <begin position="288"/>
        <end position="297"/>
    </location>
</feature>
<dbReference type="PANTHER" id="PTHR48261:SF2">
    <property type="entry name" value="ACETYLGLUCOSAMINYLTRANSFERASE"/>
    <property type="match status" value="1"/>
</dbReference>
<proteinExistence type="predicted"/>
<accession>A0A5C5G2Y8</accession>
<evidence type="ECO:0000259" key="7">
    <source>
        <dbReference type="Pfam" id="PF09258"/>
    </source>
</evidence>
<dbReference type="Proteomes" id="UP000311382">
    <property type="component" value="Unassembled WGS sequence"/>
</dbReference>
<dbReference type="EMBL" id="SOZI01000011">
    <property type="protein sequence ID" value="TNY23467.1"/>
    <property type="molecule type" value="Genomic_DNA"/>
</dbReference>
<keyword evidence="2 8" id="KW-0808">Transferase</keyword>
<feature type="compositionally biased region" description="Acidic residues" evidence="5">
    <location>
        <begin position="446"/>
        <end position="475"/>
    </location>
</feature>
<dbReference type="AlphaFoldDB" id="A0A5C5G2Y8"/>
<feature type="signal peptide" evidence="6">
    <location>
        <begin position="1"/>
        <end position="24"/>
    </location>
</feature>
<dbReference type="SUPFAM" id="SSF53448">
    <property type="entry name" value="Nucleotide-diphospho-sugar transferases"/>
    <property type="match status" value="1"/>
</dbReference>
<feature type="compositionally biased region" description="Acidic residues" evidence="5">
    <location>
        <begin position="390"/>
        <end position="402"/>
    </location>
</feature>
<name>A0A5C5G2Y8_9BASI</name>
<dbReference type="STRING" id="5288.A0A5C5G2Y8"/>
<dbReference type="InterPro" id="IPR015338">
    <property type="entry name" value="GT64_dom"/>
</dbReference>
<dbReference type="Pfam" id="PF09258">
    <property type="entry name" value="Glyco_transf_64"/>
    <property type="match status" value="1"/>
</dbReference>
<feature type="region of interest" description="Disordered" evidence="5">
    <location>
        <begin position="437"/>
        <end position="486"/>
    </location>
</feature>
<feature type="chain" id="PRO_5022993859" evidence="6">
    <location>
        <begin position="25"/>
        <end position="486"/>
    </location>
</feature>
<evidence type="ECO:0000256" key="4">
    <source>
        <dbReference type="ARBA" id="ARBA00023157"/>
    </source>
</evidence>
<keyword evidence="4" id="KW-1015">Disulfide bond</keyword>
<comment type="caution">
    <text evidence="8">The sequence shown here is derived from an EMBL/GenBank/DDBJ whole genome shotgun (WGS) entry which is preliminary data.</text>
</comment>
<evidence type="ECO:0000256" key="5">
    <source>
        <dbReference type="SAM" id="MobiDB-lite"/>
    </source>
</evidence>
<feature type="region of interest" description="Disordered" evidence="5">
    <location>
        <begin position="374"/>
        <end position="425"/>
    </location>
</feature>
<sequence length="486" mass="54164">MRSASPRVALLALLLVVLSTLVAGTSRVKVQPGELDKEGRPTVSLSIDPAEGFTMMIATYKRDDNLVPLIRHLTTKPPPSLRHIVIVWQNIGVPLPDFLDAAALEQYSTSGVVVSVRKSERNSMNERFRFLIDWGEEVYTSAVMILDDDVVLQRDAIEWGYQQFVEANPPNAPGRLVGFSARDYDDVEGEIKYVVRPRKTYSMVLSNAAWLRKEWLNKYWEDSEEMRGLRDYVDEVFNCDDLLINYLVSNLTGQPPLVLQPKTPLRTIPGDGLFHRGSVAVDDDADNGSATPPTTSDAVLPAPDASVHAAAGLPAPGHFDQRRLCLSRFFEHFSSFAPISPRTGEREAHYPLERTGTSASQDVEDHARWLHRGEAWEEVEPVQLAPAPAVEDEEDDEDDEGWQEGMSAEDLAEQEEFGKMLDDMSEEEIDALMVELNEALAKAEREEEDDEGATNGEEGLDEVEVEPSLFEDEDAGGSTRQGHDEL</sequence>
<evidence type="ECO:0000256" key="1">
    <source>
        <dbReference type="ARBA" id="ARBA00004370"/>
    </source>
</evidence>
<protein>
    <submittedName>
        <fullName evidence="8">Glycosyl transferase family 64 domain-containing protein</fullName>
    </submittedName>
</protein>
<evidence type="ECO:0000313" key="8">
    <source>
        <dbReference type="EMBL" id="TNY23467.1"/>
    </source>
</evidence>
<dbReference type="InterPro" id="IPR029044">
    <property type="entry name" value="Nucleotide-diphossugar_trans"/>
</dbReference>
<dbReference type="OrthoDB" id="1733656at2759"/>
<evidence type="ECO:0000256" key="6">
    <source>
        <dbReference type="SAM" id="SignalP"/>
    </source>
</evidence>
<keyword evidence="9" id="KW-1185">Reference proteome</keyword>
<keyword evidence="3" id="KW-0472">Membrane</keyword>
<organism evidence="8 9">
    <name type="scientific">Rhodotorula diobovata</name>
    <dbReference type="NCBI Taxonomy" id="5288"/>
    <lineage>
        <taxon>Eukaryota</taxon>
        <taxon>Fungi</taxon>
        <taxon>Dikarya</taxon>
        <taxon>Basidiomycota</taxon>
        <taxon>Pucciniomycotina</taxon>
        <taxon>Microbotryomycetes</taxon>
        <taxon>Sporidiobolales</taxon>
        <taxon>Sporidiobolaceae</taxon>
        <taxon>Rhodotorula</taxon>
    </lineage>
</organism>
<evidence type="ECO:0000256" key="2">
    <source>
        <dbReference type="ARBA" id="ARBA00022679"/>
    </source>
</evidence>
<feature type="domain" description="Glycosyl transferase 64" evidence="7">
    <location>
        <begin position="53"/>
        <end position="259"/>
    </location>
</feature>
<evidence type="ECO:0000256" key="3">
    <source>
        <dbReference type="ARBA" id="ARBA00023136"/>
    </source>
</evidence>
<keyword evidence="6" id="KW-0732">Signal</keyword>
<dbReference type="PANTHER" id="PTHR48261">
    <property type="entry name" value="ACETYLGLUCOSAMINYLTRANSFERASE"/>
    <property type="match status" value="1"/>
</dbReference>
<dbReference type="Gene3D" id="3.90.550.10">
    <property type="entry name" value="Spore Coat Polysaccharide Biosynthesis Protein SpsA, Chain A"/>
    <property type="match status" value="1"/>
</dbReference>
<feature type="region of interest" description="Disordered" evidence="5">
    <location>
        <begin position="276"/>
        <end position="301"/>
    </location>
</feature>
<evidence type="ECO:0000313" key="9">
    <source>
        <dbReference type="Proteomes" id="UP000311382"/>
    </source>
</evidence>
<dbReference type="InterPro" id="IPR004263">
    <property type="entry name" value="Exostosin"/>
</dbReference>